<reference evidence="6" key="1">
    <citation type="journal article" date="2015" name="Nature">
        <title>Complex archaea that bridge the gap between prokaryotes and eukaryotes.</title>
        <authorList>
            <person name="Spang A."/>
            <person name="Saw J.H."/>
            <person name="Jorgensen S.L."/>
            <person name="Zaremba-Niedzwiedzka K."/>
            <person name="Martijn J."/>
            <person name="Lind A.E."/>
            <person name="van Eijk R."/>
            <person name="Schleper C."/>
            <person name="Guy L."/>
            <person name="Ettema T.J."/>
        </authorList>
    </citation>
    <scope>NUCLEOTIDE SEQUENCE</scope>
</reference>
<dbReference type="Gene3D" id="1.25.40.10">
    <property type="entry name" value="Tetratricopeptide repeat domain"/>
    <property type="match status" value="3"/>
</dbReference>
<dbReference type="SUPFAM" id="SSF46689">
    <property type="entry name" value="Homeodomain-like"/>
    <property type="match status" value="1"/>
</dbReference>
<dbReference type="InterPro" id="IPR020449">
    <property type="entry name" value="Tscrpt_reg_AraC-type_HTH"/>
</dbReference>
<protein>
    <recommendedName>
        <fullName evidence="5">HTH araC/xylS-type domain-containing protein</fullName>
    </recommendedName>
</protein>
<dbReference type="PRINTS" id="PR00032">
    <property type="entry name" value="HTHARAC"/>
</dbReference>
<dbReference type="InterPro" id="IPR019734">
    <property type="entry name" value="TPR_rpt"/>
</dbReference>
<dbReference type="InterPro" id="IPR018060">
    <property type="entry name" value="HTH_AraC"/>
</dbReference>
<feature type="domain" description="HTH araC/xylS-type" evidence="5">
    <location>
        <begin position="22"/>
        <end position="121"/>
    </location>
</feature>
<organism evidence="6">
    <name type="scientific">marine sediment metagenome</name>
    <dbReference type="NCBI Taxonomy" id="412755"/>
    <lineage>
        <taxon>unclassified sequences</taxon>
        <taxon>metagenomes</taxon>
        <taxon>ecological metagenomes</taxon>
    </lineage>
</organism>
<evidence type="ECO:0000256" key="3">
    <source>
        <dbReference type="ARBA" id="ARBA00023163"/>
    </source>
</evidence>
<dbReference type="EMBL" id="LAZR01001690">
    <property type="protein sequence ID" value="KKN40673.1"/>
    <property type="molecule type" value="Genomic_DNA"/>
</dbReference>
<dbReference type="InterPro" id="IPR011990">
    <property type="entry name" value="TPR-like_helical_dom_sf"/>
</dbReference>
<keyword evidence="4" id="KW-1133">Transmembrane helix</keyword>
<dbReference type="InterPro" id="IPR009057">
    <property type="entry name" value="Homeodomain-like_sf"/>
</dbReference>
<gene>
    <name evidence="6" type="ORF">LCGC14_0731020</name>
</gene>
<accession>A0A0F9TGU3</accession>
<evidence type="ECO:0000259" key="5">
    <source>
        <dbReference type="PROSITE" id="PS01124"/>
    </source>
</evidence>
<proteinExistence type="predicted"/>
<dbReference type="AlphaFoldDB" id="A0A0F9TGU3"/>
<dbReference type="GO" id="GO:0003700">
    <property type="term" value="F:DNA-binding transcription factor activity"/>
    <property type="evidence" value="ECO:0007669"/>
    <property type="project" value="InterPro"/>
</dbReference>
<dbReference type="PANTHER" id="PTHR43280:SF2">
    <property type="entry name" value="HTH-TYPE TRANSCRIPTIONAL REGULATOR EXSA"/>
    <property type="match status" value="1"/>
</dbReference>
<keyword evidence="2" id="KW-0238">DNA-binding</keyword>
<dbReference type="Pfam" id="PF12833">
    <property type="entry name" value="HTH_18"/>
    <property type="match status" value="1"/>
</dbReference>
<comment type="caution">
    <text evidence="6">The sequence shown here is derived from an EMBL/GenBank/DDBJ whole genome shotgun (WGS) entry which is preliminary data.</text>
</comment>
<keyword evidence="3" id="KW-0804">Transcription</keyword>
<dbReference type="GO" id="GO:0043565">
    <property type="term" value="F:sequence-specific DNA binding"/>
    <property type="evidence" value="ECO:0007669"/>
    <property type="project" value="InterPro"/>
</dbReference>
<keyword evidence="1" id="KW-0805">Transcription regulation</keyword>
<dbReference type="PANTHER" id="PTHR43280">
    <property type="entry name" value="ARAC-FAMILY TRANSCRIPTIONAL REGULATOR"/>
    <property type="match status" value="1"/>
</dbReference>
<evidence type="ECO:0000256" key="2">
    <source>
        <dbReference type="ARBA" id="ARBA00023125"/>
    </source>
</evidence>
<dbReference type="SMART" id="SM00028">
    <property type="entry name" value="TPR"/>
    <property type="match status" value="5"/>
</dbReference>
<sequence>MGTGDNLSKGSQKKGSHDGLVEKLMNEIASNLNNEQFGVDRLAQTVGMSRSSLHRKLQKRLGISTSQFIREYRLKRALEILRQEDVTASEVAYRVGFSSSTYFSTSFLKLYGYTPGEVKNRIEISASSITANSNTENKTLWLAKPSPRKFILLVLVILGLLPIGFYIVNAFSKANYRDEIDIMEKSSTSIAILPFKNLSNNKESEYFAAGVAQIIQIHLNKITGIKLISDTSMAQYAETTKTSPEIASEINVSHLLEASVQEYDDRVRVIVKLIDAKKDEQIWSDTYDRNLVDIFNIQSEISKQIASELELVLSPNQIRQIERIPTKDIEAYNLYQKGKHFFNLKDHSHGKGEKSIQYFKQAIEKDPEFALAYAALATAYLFSGENLYKDDSVKLVEELALKAIALDNTISEAHVALGTLAYMYEWDMAKAQKEYQHAIQLNPNNSNAYIYYSQFLFSVRGESYEAREHIDKALRLDPLSYVANLKSAQYYFYEGKYDKAFEETSKLKEINGHNMFSYWINVQLYNSQGFNDKGIAELVDYFERVPPHFLSIDTLKISYKNKGLNGVYRYYIDSDLRAVGAPSNLGEFGLYADAQTLGYIGDTEKALEYLEIAFERHSIYLCEIKYDPYFINLRSECRFLSILDKMNLGGYN</sequence>
<evidence type="ECO:0000256" key="4">
    <source>
        <dbReference type="SAM" id="Phobius"/>
    </source>
</evidence>
<dbReference type="SUPFAM" id="SSF81901">
    <property type="entry name" value="HCP-like"/>
    <property type="match status" value="1"/>
</dbReference>
<dbReference type="PROSITE" id="PS01124">
    <property type="entry name" value="HTH_ARAC_FAMILY_2"/>
    <property type="match status" value="1"/>
</dbReference>
<dbReference type="SMART" id="SM00342">
    <property type="entry name" value="HTH_ARAC"/>
    <property type="match status" value="1"/>
</dbReference>
<keyword evidence="4" id="KW-0812">Transmembrane</keyword>
<feature type="transmembrane region" description="Helical" evidence="4">
    <location>
        <begin position="150"/>
        <end position="168"/>
    </location>
</feature>
<evidence type="ECO:0000313" key="6">
    <source>
        <dbReference type="EMBL" id="KKN40673.1"/>
    </source>
</evidence>
<keyword evidence="4" id="KW-0472">Membrane</keyword>
<evidence type="ECO:0000256" key="1">
    <source>
        <dbReference type="ARBA" id="ARBA00023015"/>
    </source>
</evidence>
<dbReference type="Gene3D" id="3.40.50.10070">
    <property type="entry name" value="TolB, N-terminal domain"/>
    <property type="match status" value="1"/>
</dbReference>
<dbReference type="Gene3D" id="1.10.10.60">
    <property type="entry name" value="Homeodomain-like"/>
    <property type="match status" value="1"/>
</dbReference>
<name>A0A0F9TGU3_9ZZZZ</name>